<keyword evidence="2" id="KW-1133">Transmembrane helix</keyword>
<reference evidence="3 4" key="1">
    <citation type="submission" date="2022-07" db="EMBL/GenBank/DDBJ databases">
        <title>Genome-wide signatures of adaptation to extreme environments.</title>
        <authorList>
            <person name="Cho C.H."/>
            <person name="Yoon H.S."/>
        </authorList>
    </citation>
    <scope>NUCLEOTIDE SEQUENCE [LARGE SCALE GENOMIC DNA]</scope>
    <source>
        <strain evidence="3 4">108.79 E11</strain>
    </source>
</reference>
<keyword evidence="2" id="KW-0812">Transmembrane</keyword>
<feature type="transmembrane region" description="Helical" evidence="2">
    <location>
        <begin position="231"/>
        <end position="248"/>
    </location>
</feature>
<keyword evidence="4" id="KW-1185">Reference proteome</keyword>
<sequence>MFLTCCGWGLVFSSCRHGGSHLSKVCSKRTKRHQPNRCRYFACSDSVQGKDYNGLRASKIANLLQTIDLDELRKELRMNLENALRKAKNKGELKLTEDELRILDKLEKQGEEELKNIFEKMKEEMSTVPTNEEQQLIMNETALKQEKMLQDYDQQVDKLLQVMQTERKNLDDEKRLLEQLREQYDEYVRRKEAMRPNTLPKVLLMASAVTFGLSCLYYVGVSFGTDQNSNLQNAVWNALATVAVIFVYERQMMKK</sequence>
<dbReference type="AlphaFoldDB" id="A0AAV9IKW2"/>
<name>A0AAV9IKW2_9RHOD</name>
<keyword evidence="2" id="KW-0472">Membrane</keyword>
<protein>
    <submittedName>
        <fullName evidence="3">Uncharacterized protein</fullName>
    </submittedName>
</protein>
<dbReference type="Proteomes" id="UP001300502">
    <property type="component" value="Unassembled WGS sequence"/>
</dbReference>
<dbReference type="EMBL" id="JANCYU010000058">
    <property type="protein sequence ID" value="KAK4527989.1"/>
    <property type="molecule type" value="Genomic_DNA"/>
</dbReference>
<proteinExistence type="predicted"/>
<feature type="transmembrane region" description="Helical" evidence="2">
    <location>
        <begin position="199"/>
        <end position="219"/>
    </location>
</feature>
<evidence type="ECO:0000313" key="3">
    <source>
        <dbReference type="EMBL" id="KAK4527989.1"/>
    </source>
</evidence>
<evidence type="ECO:0000256" key="2">
    <source>
        <dbReference type="SAM" id="Phobius"/>
    </source>
</evidence>
<keyword evidence="1" id="KW-0175">Coiled coil</keyword>
<accession>A0AAV9IKW2</accession>
<evidence type="ECO:0000256" key="1">
    <source>
        <dbReference type="SAM" id="Coils"/>
    </source>
</evidence>
<evidence type="ECO:0000313" key="4">
    <source>
        <dbReference type="Proteomes" id="UP001300502"/>
    </source>
</evidence>
<feature type="coiled-coil region" evidence="1">
    <location>
        <begin position="149"/>
        <end position="190"/>
    </location>
</feature>
<comment type="caution">
    <text evidence="3">The sequence shown here is derived from an EMBL/GenBank/DDBJ whole genome shotgun (WGS) entry which is preliminary data.</text>
</comment>
<organism evidence="3 4">
    <name type="scientific">Galdieria yellowstonensis</name>
    <dbReference type="NCBI Taxonomy" id="3028027"/>
    <lineage>
        <taxon>Eukaryota</taxon>
        <taxon>Rhodophyta</taxon>
        <taxon>Bangiophyceae</taxon>
        <taxon>Galdieriales</taxon>
        <taxon>Galdieriaceae</taxon>
        <taxon>Galdieria</taxon>
    </lineage>
</organism>
<gene>
    <name evidence="3" type="ORF">GAYE_SCF47G5923</name>
</gene>